<dbReference type="EMBL" id="BAAANB010000053">
    <property type="protein sequence ID" value="GAA1500971.1"/>
    <property type="molecule type" value="Genomic_DNA"/>
</dbReference>
<dbReference type="InterPro" id="IPR013325">
    <property type="entry name" value="RNA_pol_sigma_r2"/>
</dbReference>
<evidence type="ECO:0000313" key="1">
    <source>
        <dbReference type="EMBL" id="GAA1500971.1"/>
    </source>
</evidence>
<organism evidence="1 2">
    <name type="scientific">Terrabacter terrae</name>
    <dbReference type="NCBI Taxonomy" id="318434"/>
    <lineage>
        <taxon>Bacteria</taxon>
        <taxon>Bacillati</taxon>
        <taxon>Actinomycetota</taxon>
        <taxon>Actinomycetes</taxon>
        <taxon>Micrococcales</taxon>
        <taxon>Intrasporangiaceae</taxon>
        <taxon>Terrabacter</taxon>
    </lineage>
</organism>
<dbReference type="Proteomes" id="UP001501285">
    <property type="component" value="Unassembled WGS sequence"/>
</dbReference>
<reference evidence="1 2" key="1">
    <citation type="journal article" date="2019" name="Int. J. Syst. Evol. Microbiol.">
        <title>The Global Catalogue of Microorganisms (GCM) 10K type strain sequencing project: providing services to taxonomists for standard genome sequencing and annotation.</title>
        <authorList>
            <consortium name="The Broad Institute Genomics Platform"/>
            <consortium name="The Broad Institute Genome Sequencing Center for Infectious Disease"/>
            <person name="Wu L."/>
            <person name="Ma J."/>
        </authorList>
    </citation>
    <scope>NUCLEOTIDE SEQUENCE [LARGE SCALE GENOMIC DNA]</scope>
    <source>
        <strain evidence="1 2">JCM 14283</strain>
    </source>
</reference>
<evidence type="ECO:0008006" key="3">
    <source>
        <dbReference type="Google" id="ProtNLM"/>
    </source>
</evidence>
<dbReference type="SUPFAM" id="SSF88946">
    <property type="entry name" value="Sigma2 domain of RNA polymerase sigma factors"/>
    <property type="match status" value="1"/>
</dbReference>
<protein>
    <recommendedName>
        <fullName evidence="3">RNA polymerase sigma-70 region 2 domain-containing protein</fullName>
    </recommendedName>
</protein>
<accession>A0ABN1ZLZ3</accession>
<sequence>MGDAQRTADFTAYVLPRQQALARLAYLLTGDRDSAEDLPQNALAKVYRHWGAALVRHPRGRRALLPVDELSRPDCGQWAQSCGSARVRSKREWIASGRCGSWTVMSQPASSHTTE</sequence>
<gene>
    <name evidence="1" type="ORF">GCM10009740_37590</name>
</gene>
<comment type="caution">
    <text evidence="1">The sequence shown here is derived from an EMBL/GenBank/DDBJ whole genome shotgun (WGS) entry which is preliminary data.</text>
</comment>
<keyword evidence="2" id="KW-1185">Reference proteome</keyword>
<dbReference type="Gene3D" id="1.10.1740.10">
    <property type="match status" value="1"/>
</dbReference>
<name>A0ABN1ZLZ3_9MICO</name>
<proteinExistence type="predicted"/>
<evidence type="ECO:0000313" key="2">
    <source>
        <dbReference type="Proteomes" id="UP001501285"/>
    </source>
</evidence>